<organism evidence="1 2">
    <name type="scientific">Azospirillum thermophilum</name>
    <dbReference type="NCBI Taxonomy" id="2202148"/>
    <lineage>
        <taxon>Bacteria</taxon>
        <taxon>Pseudomonadati</taxon>
        <taxon>Pseudomonadota</taxon>
        <taxon>Alphaproteobacteria</taxon>
        <taxon>Rhodospirillales</taxon>
        <taxon>Azospirillaceae</taxon>
        <taxon>Azospirillum</taxon>
    </lineage>
</organism>
<protein>
    <recommendedName>
        <fullName evidence="3">GIY-YIG nuclease family protein</fullName>
    </recommendedName>
</protein>
<reference evidence="2" key="1">
    <citation type="submission" date="2018-05" db="EMBL/GenBank/DDBJ databases">
        <title>Azospirillum thermophila sp. nov., a novel isolated from hot spring.</title>
        <authorList>
            <person name="Zhao Z."/>
        </authorList>
    </citation>
    <scope>NUCLEOTIDE SEQUENCE [LARGE SCALE GENOMIC DNA]</scope>
    <source>
        <strain evidence="2">CFH 70021</strain>
    </source>
</reference>
<dbReference type="OrthoDB" id="7270972at2"/>
<dbReference type="Proteomes" id="UP000245629">
    <property type="component" value="Chromosome 2"/>
</dbReference>
<dbReference type="CDD" id="cd10451">
    <property type="entry name" value="GIY-YIG_LuxR_like"/>
    <property type="match status" value="1"/>
</dbReference>
<sequence length="113" mass="12592">MKGEERRAAVSAYKERKVSAGVYAVRCAASGQVWVGTAPDLATIRNRLWFQLRMGVSPHRDLQAAWTAHGPDGLAFEVVDPVEFKEEEPAYARAATLKERLAHWSRTLEAGRL</sequence>
<evidence type="ECO:0000313" key="1">
    <source>
        <dbReference type="EMBL" id="AWK86976.1"/>
    </source>
</evidence>
<keyword evidence="2" id="KW-1185">Reference proteome</keyword>
<dbReference type="EMBL" id="CP029353">
    <property type="protein sequence ID" value="AWK86976.1"/>
    <property type="molecule type" value="Genomic_DNA"/>
</dbReference>
<dbReference type="InterPro" id="IPR035901">
    <property type="entry name" value="GIY-YIG_endonuc_sf"/>
</dbReference>
<accession>A0A2S2CR64</accession>
<evidence type="ECO:0000313" key="2">
    <source>
        <dbReference type="Proteomes" id="UP000245629"/>
    </source>
</evidence>
<evidence type="ECO:0008006" key="3">
    <source>
        <dbReference type="Google" id="ProtNLM"/>
    </source>
</evidence>
<dbReference type="RefSeq" id="WP_109327632.1">
    <property type="nucleotide sequence ID" value="NZ_CP029353.1"/>
</dbReference>
<dbReference type="KEGG" id="azz:DEW08_12715"/>
<dbReference type="Gene3D" id="3.40.1440.10">
    <property type="entry name" value="GIY-YIG endonuclease"/>
    <property type="match status" value="1"/>
</dbReference>
<proteinExistence type="predicted"/>
<dbReference type="SUPFAM" id="SSF82771">
    <property type="entry name" value="GIY-YIG endonuclease"/>
    <property type="match status" value="1"/>
</dbReference>
<dbReference type="AlphaFoldDB" id="A0A2S2CR64"/>
<name>A0A2S2CR64_9PROT</name>
<gene>
    <name evidence="1" type="ORF">DEW08_12715</name>
</gene>